<accession>A0A7D7MH75</accession>
<dbReference type="AlphaFoldDB" id="A0A7D7MH75"/>
<keyword evidence="2" id="KW-1185">Reference proteome</keyword>
<dbReference type="KEGG" id="pdec:H1Q58_03140"/>
<proteinExistence type="predicted"/>
<dbReference type="EMBL" id="CP059540">
    <property type="protein sequence ID" value="QMT18030.1"/>
    <property type="molecule type" value="Genomic_DNA"/>
</dbReference>
<organism evidence="1 2">
    <name type="scientific">Planococcus maritimus</name>
    <dbReference type="NCBI Taxonomy" id="192421"/>
    <lineage>
        <taxon>Bacteria</taxon>
        <taxon>Bacillati</taxon>
        <taxon>Bacillota</taxon>
        <taxon>Bacilli</taxon>
        <taxon>Bacillales</taxon>
        <taxon>Caryophanaceae</taxon>
        <taxon>Planococcus</taxon>
    </lineage>
</organism>
<gene>
    <name evidence="1" type="ORF">H1Q58_03140</name>
</gene>
<evidence type="ECO:0000313" key="2">
    <source>
        <dbReference type="Proteomes" id="UP000514716"/>
    </source>
</evidence>
<dbReference type="Proteomes" id="UP000514716">
    <property type="component" value="Chromosome"/>
</dbReference>
<reference evidence="1 2" key="1">
    <citation type="submission" date="2020-07" db="EMBL/GenBank/DDBJ databases">
        <title>Screening of a cold-adapted Planococcus bacterium producing protease in traditional shrimp paste and protease identification by genome sequencing.</title>
        <authorList>
            <person name="Gao R."/>
            <person name="Leng W."/>
            <person name="Chu Q."/>
            <person name="Wu X."/>
            <person name="Liu H."/>
            <person name="Li X."/>
        </authorList>
    </citation>
    <scope>NUCLEOTIDE SEQUENCE [LARGE SCALE GENOMIC DNA]</scope>
    <source>
        <strain evidence="1 2">XJ11</strain>
    </source>
</reference>
<protein>
    <submittedName>
        <fullName evidence="1">Uncharacterized protein</fullName>
    </submittedName>
</protein>
<sequence length="143" mass="16378">MNWDRLSEIDYFLAFVNFLETPVSGVALRIFLHGSKNETELLLGLPGTVDQWQVDFQSYAVYSATAEDFTSLPARPHIGNAYHIYAESSLLSYLKRHTNLTEQELTRHINYRHFSFACMEHQVDVVSAAPPMIELLHASKDFI</sequence>
<dbReference type="RefSeq" id="WP_182092701.1">
    <property type="nucleotide sequence ID" value="NZ_CP059540.1"/>
</dbReference>
<name>A0A7D7MH75_PLAMR</name>
<evidence type="ECO:0000313" key="1">
    <source>
        <dbReference type="EMBL" id="QMT18030.1"/>
    </source>
</evidence>